<evidence type="ECO:0000259" key="2">
    <source>
        <dbReference type="Pfam" id="PF00582"/>
    </source>
</evidence>
<evidence type="ECO:0000256" key="1">
    <source>
        <dbReference type="ARBA" id="ARBA00008791"/>
    </source>
</evidence>
<dbReference type="Gene3D" id="3.40.50.620">
    <property type="entry name" value="HUPs"/>
    <property type="match status" value="2"/>
</dbReference>
<organism evidence="3 4">
    <name type="scientific">Magnetospirillum aberrantis SpK</name>
    <dbReference type="NCBI Taxonomy" id="908842"/>
    <lineage>
        <taxon>Bacteria</taxon>
        <taxon>Pseudomonadati</taxon>
        <taxon>Pseudomonadota</taxon>
        <taxon>Alphaproteobacteria</taxon>
        <taxon>Rhodospirillales</taxon>
        <taxon>Rhodospirillaceae</taxon>
        <taxon>Magnetospirillum</taxon>
    </lineage>
</organism>
<comment type="similarity">
    <text evidence="1">Belongs to the universal stress protein A family.</text>
</comment>
<dbReference type="Proteomes" id="UP000480684">
    <property type="component" value="Unassembled WGS sequence"/>
</dbReference>
<dbReference type="PRINTS" id="PR01438">
    <property type="entry name" value="UNVRSLSTRESS"/>
</dbReference>
<protein>
    <submittedName>
        <fullName evidence="3">Universal stress protein</fullName>
    </submittedName>
</protein>
<dbReference type="Pfam" id="PF00582">
    <property type="entry name" value="Usp"/>
    <property type="match status" value="2"/>
</dbReference>
<evidence type="ECO:0000313" key="4">
    <source>
        <dbReference type="Proteomes" id="UP000480684"/>
    </source>
</evidence>
<gene>
    <name evidence="3" type="ORF">G4223_07475</name>
</gene>
<proteinExistence type="inferred from homology"/>
<dbReference type="AlphaFoldDB" id="A0A7C9UTA8"/>
<dbReference type="SUPFAM" id="SSF52402">
    <property type="entry name" value="Adenine nucleotide alpha hydrolases-like"/>
    <property type="match status" value="2"/>
</dbReference>
<keyword evidence="4" id="KW-1185">Reference proteome</keyword>
<dbReference type="InterPro" id="IPR014729">
    <property type="entry name" value="Rossmann-like_a/b/a_fold"/>
</dbReference>
<dbReference type="EMBL" id="JAAIYP010000034">
    <property type="protein sequence ID" value="NFV79947.1"/>
    <property type="molecule type" value="Genomic_DNA"/>
</dbReference>
<sequence length="282" mass="30092">MSSFKRLLLATNLEPHSDRAMERAVQLAQQFDAGLTVLYAVGSGGIRRLRDTLPLHHIETEMRRHLDTIPGARDVAPMVVAVRGEVENAMAEYARLWKADLMIAGRPQPPDMPFSVTSVERICVASSLPLLTVSSKCFGPYGNALVPVDFSPIARKVAATAAAMVPVGSMELLYVYDLPSSAGDIRLEADAFADDFAPLLGEIGVKHRLVSTRTMVGTPVESIVRAVSAPPATELVVMGTSGRSGVGRALVGSVAHEVLERLPCDVLIVKSDSPVPNQLGSS</sequence>
<accession>A0A7C9UTA8</accession>
<reference evidence="3 4" key="1">
    <citation type="submission" date="2020-02" db="EMBL/GenBank/DDBJ databases">
        <authorList>
            <person name="Dziuba M."/>
            <person name="Kuznetsov B."/>
            <person name="Mardanov A."/>
            <person name="Ravin N."/>
            <person name="Grouzdev D."/>
        </authorList>
    </citation>
    <scope>NUCLEOTIDE SEQUENCE [LARGE SCALE GENOMIC DNA]</scope>
    <source>
        <strain evidence="3 4">SpK</strain>
    </source>
</reference>
<feature type="domain" description="UspA" evidence="2">
    <location>
        <begin position="141"/>
        <end position="270"/>
    </location>
</feature>
<dbReference type="InterPro" id="IPR006016">
    <property type="entry name" value="UspA"/>
</dbReference>
<dbReference type="PANTHER" id="PTHR46268">
    <property type="entry name" value="STRESS RESPONSE PROTEIN NHAX"/>
    <property type="match status" value="1"/>
</dbReference>
<dbReference type="InterPro" id="IPR006015">
    <property type="entry name" value="Universal_stress_UspA"/>
</dbReference>
<comment type="caution">
    <text evidence="3">The sequence shown here is derived from an EMBL/GenBank/DDBJ whole genome shotgun (WGS) entry which is preliminary data.</text>
</comment>
<dbReference type="RefSeq" id="WP_163677211.1">
    <property type="nucleotide sequence ID" value="NZ_JAAIYP010000034.1"/>
</dbReference>
<evidence type="ECO:0000313" key="3">
    <source>
        <dbReference type="EMBL" id="NFV79947.1"/>
    </source>
</evidence>
<name>A0A7C9UTA8_9PROT</name>
<feature type="domain" description="UspA" evidence="2">
    <location>
        <begin position="4"/>
        <end position="107"/>
    </location>
</feature>
<dbReference type="PANTHER" id="PTHR46268:SF6">
    <property type="entry name" value="UNIVERSAL STRESS PROTEIN UP12"/>
    <property type="match status" value="1"/>
</dbReference>
<dbReference type="CDD" id="cd00293">
    <property type="entry name" value="USP-like"/>
    <property type="match status" value="2"/>
</dbReference>